<keyword evidence="1" id="KW-0812">Transmembrane</keyword>
<feature type="non-terminal residue" evidence="2">
    <location>
        <position position="1"/>
    </location>
</feature>
<evidence type="ECO:0000256" key="1">
    <source>
        <dbReference type="SAM" id="Phobius"/>
    </source>
</evidence>
<reference evidence="2" key="1">
    <citation type="submission" date="2023-05" db="EMBL/GenBank/DDBJ databases">
        <authorList>
            <person name="Stuckert A."/>
        </authorList>
    </citation>
    <scope>NUCLEOTIDE SEQUENCE</scope>
</reference>
<keyword evidence="3" id="KW-1185">Reference proteome</keyword>
<gene>
    <name evidence="2" type="ORF">SPARVUS_LOCUS9444674</name>
</gene>
<sequence length="114" mass="12297">SCCCQVQSLSWVPVRPPIAAVSIATLCHVPLSGLLTLLVCSIFYHRVLADYGPPIAAARPLICQWAPIPPPHAAARSRVSHGSLYGLPLLLSPSPHSAMCHFQVSSHCWCVPFF</sequence>
<protein>
    <submittedName>
        <fullName evidence="2">Uncharacterized protein</fullName>
    </submittedName>
</protein>
<dbReference type="Proteomes" id="UP001162483">
    <property type="component" value="Unassembled WGS sequence"/>
</dbReference>
<dbReference type="EMBL" id="CATNWA010015248">
    <property type="protein sequence ID" value="CAI9581164.1"/>
    <property type="molecule type" value="Genomic_DNA"/>
</dbReference>
<name>A0ABN9EAB0_9NEOB</name>
<proteinExistence type="predicted"/>
<feature type="transmembrane region" description="Helical" evidence="1">
    <location>
        <begin position="18"/>
        <end position="44"/>
    </location>
</feature>
<organism evidence="2 3">
    <name type="scientific">Staurois parvus</name>
    <dbReference type="NCBI Taxonomy" id="386267"/>
    <lineage>
        <taxon>Eukaryota</taxon>
        <taxon>Metazoa</taxon>
        <taxon>Chordata</taxon>
        <taxon>Craniata</taxon>
        <taxon>Vertebrata</taxon>
        <taxon>Euteleostomi</taxon>
        <taxon>Amphibia</taxon>
        <taxon>Batrachia</taxon>
        <taxon>Anura</taxon>
        <taxon>Neobatrachia</taxon>
        <taxon>Ranoidea</taxon>
        <taxon>Ranidae</taxon>
        <taxon>Staurois</taxon>
    </lineage>
</organism>
<evidence type="ECO:0000313" key="3">
    <source>
        <dbReference type="Proteomes" id="UP001162483"/>
    </source>
</evidence>
<keyword evidence="1" id="KW-0472">Membrane</keyword>
<feature type="non-terminal residue" evidence="2">
    <location>
        <position position="114"/>
    </location>
</feature>
<comment type="caution">
    <text evidence="2">The sequence shown here is derived from an EMBL/GenBank/DDBJ whole genome shotgun (WGS) entry which is preliminary data.</text>
</comment>
<evidence type="ECO:0000313" key="2">
    <source>
        <dbReference type="EMBL" id="CAI9581164.1"/>
    </source>
</evidence>
<keyword evidence="1" id="KW-1133">Transmembrane helix</keyword>
<accession>A0ABN9EAB0</accession>